<comment type="similarity">
    <text evidence="8">Belongs to the shikimate dehydrogenase family.</text>
</comment>
<dbReference type="GO" id="GO:0009073">
    <property type="term" value="P:aromatic amino acid family biosynthetic process"/>
    <property type="evidence" value="ECO:0007669"/>
    <property type="project" value="UniProtKB-KW"/>
</dbReference>
<comment type="subunit">
    <text evidence="8">Homodimer.</text>
</comment>
<dbReference type="GO" id="GO:0004764">
    <property type="term" value="F:shikimate 3-dehydrogenase (NADP+) activity"/>
    <property type="evidence" value="ECO:0007669"/>
    <property type="project" value="UniProtKB-UniRule"/>
</dbReference>
<dbReference type="EC" id="1.1.1.25" evidence="2 8"/>
<feature type="binding site" evidence="8">
    <location>
        <position position="227"/>
    </location>
    <ligand>
        <name>NADP(+)</name>
        <dbReference type="ChEBI" id="CHEBI:58349"/>
    </ligand>
</feature>
<evidence type="ECO:0000256" key="6">
    <source>
        <dbReference type="ARBA" id="ARBA00023141"/>
    </source>
</evidence>
<dbReference type="GO" id="GO:0050661">
    <property type="term" value="F:NADP binding"/>
    <property type="evidence" value="ECO:0007669"/>
    <property type="project" value="InterPro"/>
</dbReference>
<evidence type="ECO:0000259" key="11">
    <source>
        <dbReference type="Pfam" id="PF18317"/>
    </source>
</evidence>
<feature type="binding site" evidence="8">
    <location>
        <position position="250"/>
    </location>
    <ligand>
        <name>NADP(+)</name>
        <dbReference type="ChEBI" id="CHEBI:58349"/>
    </ligand>
</feature>
<dbReference type="InterPro" id="IPR041121">
    <property type="entry name" value="SDH_C"/>
</dbReference>
<keyword evidence="3 8" id="KW-0028">Amino-acid biosynthesis</keyword>
<dbReference type="PANTHER" id="PTHR21089">
    <property type="entry name" value="SHIKIMATE DEHYDROGENASE"/>
    <property type="match status" value="1"/>
</dbReference>
<evidence type="ECO:0000256" key="2">
    <source>
        <dbReference type="ARBA" id="ARBA00012962"/>
    </source>
</evidence>
<dbReference type="GO" id="GO:0008652">
    <property type="term" value="P:amino acid biosynthetic process"/>
    <property type="evidence" value="ECO:0007669"/>
    <property type="project" value="UniProtKB-KW"/>
</dbReference>
<dbReference type="InParanoid" id="Q020Y8"/>
<feature type="active site" description="Proton acceptor" evidence="8">
    <location>
        <position position="71"/>
    </location>
</feature>
<evidence type="ECO:0000256" key="8">
    <source>
        <dbReference type="HAMAP-Rule" id="MF_00222"/>
    </source>
</evidence>
<dbReference type="Pfam" id="PF08501">
    <property type="entry name" value="Shikimate_dh_N"/>
    <property type="match status" value="1"/>
</dbReference>
<keyword evidence="6 8" id="KW-0057">Aromatic amino acid biosynthesis</keyword>
<evidence type="ECO:0000256" key="4">
    <source>
        <dbReference type="ARBA" id="ARBA00022857"/>
    </source>
</evidence>
<dbReference type="AlphaFoldDB" id="Q020Y8"/>
<feature type="domain" description="Quinate/shikimate 5-dehydrogenase/glutamyl-tRNA reductase" evidence="9">
    <location>
        <begin position="124"/>
        <end position="200"/>
    </location>
</feature>
<dbReference type="InterPro" id="IPR036291">
    <property type="entry name" value="NAD(P)-bd_dom_sf"/>
</dbReference>
<dbReference type="SUPFAM" id="SSF51735">
    <property type="entry name" value="NAD(P)-binding Rossmann-fold domains"/>
    <property type="match status" value="1"/>
</dbReference>
<feature type="binding site" evidence="8">
    <location>
        <begin position="132"/>
        <end position="136"/>
    </location>
    <ligand>
        <name>NADP(+)</name>
        <dbReference type="ChEBI" id="CHEBI:58349"/>
    </ligand>
</feature>
<feature type="binding site" evidence="8">
    <location>
        <position position="67"/>
    </location>
    <ligand>
        <name>shikimate</name>
        <dbReference type="ChEBI" id="CHEBI:36208"/>
    </ligand>
</feature>
<dbReference type="OrthoDB" id="9792692at2"/>
<dbReference type="InterPro" id="IPR011342">
    <property type="entry name" value="Shikimate_DH"/>
</dbReference>
<dbReference type="GO" id="GO:0019632">
    <property type="term" value="P:shikimate metabolic process"/>
    <property type="evidence" value="ECO:0007669"/>
    <property type="project" value="InterPro"/>
</dbReference>
<comment type="pathway">
    <text evidence="1 8">Metabolic intermediate biosynthesis; chorismate biosynthesis; chorismate from D-erythrose 4-phosphate and phosphoenolpyruvate: step 4/7.</text>
</comment>
<keyword evidence="5 8" id="KW-0560">Oxidoreductase</keyword>
<dbReference type="CDD" id="cd01065">
    <property type="entry name" value="NAD_bind_Shikimate_DH"/>
    <property type="match status" value="1"/>
</dbReference>
<dbReference type="Gene3D" id="3.40.50.10860">
    <property type="entry name" value="Leucine Dehydrogenase, chain A, domain 1"/>
    <property type="match status" value="1"/>
</dbReference>
<dbReference type="Pfam" id="PF01488">
    <property type="entry name" value="Shikimate_DH"/>
    <property type="match status" value="1"/>
</dbReference>
<dbReference type="InterPro" id="IPR013708">
    <property type="entry name" value="Shikimate_DH-bd_N"/>
</dbReference>
<dbReference type="Gene3D" id="3.40.50.720">
    <property type="entry name" value="NAD(P)-binding Rossmann-like Domain"/>
    <property type="match status" value="1"/>
</dbReference>
<feature type="domain" description="Shikimate dehydrogenase substrate binding N-terminal" evidence="10">
    <location>
        <begin position="13"/>
        <end position="94"/>
    </location>
</feature>
<comment type="function">
    <text evidence="8">Involved in the biosynthesis of the chorismate, which leads to the biosynthesis of aromatic amino acids. Catalyzes the reversible NADPH linked reduction of 3-dehydroshikimate (DHSA) to yield shikimate (SA).</text>
</comment>
<dbReference type="GO" id="GO:0009423">
    <property type="term" value="P:chorismate biosynthetic process"/>
    <property type="evidence" value="ECO:0007669"/>
    <property type="project" value="UniProtKB-UniRule"/>
</dbReference>
<evidence type="ECO:0000256" key="3">
    <source>
        <dbReference type="ARBA" id="ARBA00022605"/>
    </source>
</evidence>
<dbReference type="InterPro" id="IPR046346">
    <property type="entry name" value="Aminoacid_DH-like_N_sf"/>
</dbReference>
<dbReference type="Pfam" id="PF18317">
    <property type="entry name" value="SDH_C"/>
    <property type="match status" value="1"/>
</dbReference>
<feature type="domain" description="SDH C-terminal" evidence="11">
    <location>
        <begin position="250"/>
        <end position="280"/>
    </location>
</feature>
<name>Q020Y8_SOLUE</name>
<feature type="binding site" evidence="8">
    <location>
        <position position="92"/>
    </location>
    <ligand>
        <name>shikimate</name>
        <dbReference type="ChEBI" id="CHEBI:36208"/>
    </ligand>
</feature>
<dbReference type="HOGENOM" id="CLU_044063_4_4_0"/>
<comment type="catalytic activity">
    <reaction evidence="7 8">
        <text>shikimate + NADP(+) = 3-dehydroshikimate + NADPH + H(+)</text>
        <dbReference type="Rhea" id="RHEA:17737"/>
        <dbReference type="ChEBI" id="CHEBI:15378"/>
        <dbReference type="ChEBI" id="CHEBI:16630"/>
        <dbReference type="ChEBI" id="CHEBI:36208"/>
        <dbReference type="ChEBI" id="CHEBI:57783"/>
        <dbReference type="ChEBI" id="CHEBI:58349"/>
        <dbReference type="EC" id="1.1.1.25"/>
    </reaction>
</comment>
<evidence type="ECO:0000313" key="12">
    <source>
        <dbReference type="EMBL" id="ABJ84501.1"/>
    </source>
</evidence>
<dbReference type="NCBIfam" id="TIGR00507">
    <property type="entry name" value="aroE"/>
    <property type="match status" value="1"/>
</dbReference>
<dbReference type="STRING" id="234267.Acid_3529"/>
<dbReference type="eggNOG" id="COG0169">
    <property type="taxonomic scope" value="Bacteria"/>
</dbReference>
<proteinExistence type="inferred from homology"/>
<dbReference type="EMBL" id="CP000473">
    <property type="protein sequence ID" value="ABJ84501.1"/>
    <property type="molecule type" value="Genomic_DNA"/>
</dbReference>
<evidence type="ECO:0000259" key="9">
    <source>
        <dbReference type="Pfam" id="PF01488"/>
    </source>
</evidence>
<protein>
    <recommendedName>
        <fullName evidence="2 8">Shikimate dehydrogenase (NADP(+))</fullName>
        <shortName evidence="8">SDH</shortName>
        <ecNumber evidence="2 8">1.1.1.25</ecNumber>
    </recommendedName>
</protein>
<dbReference type="InterPro" id="IPR022893">
    <property type="entry name" value="Shikimate_DH_fam"/>
</dbReference>
<dbReference type="FunCoup" id="Q020Y8">
    <property type="interactions" value="190"/>
</dbReference>
<comment type="caution">
    <text evidence="8">Lacks conserved residue(s) required for the propagation of feature annotation.</text>
</comment>
<organism evidence="12">
    <name type="scientific">Solibacter usitatus (strain Ellin6076)</name>
    <dbReference type="NCBI Taxonomy" id="234267"/>
    <lineage>
        <taxon>Bacteria</taxon>
        <taxon>Pseudomonadati</taxon>
        <taxon>Acidobacteriota</taxon>
        <taxon>Terriglobia</taxon>
        <taxon>Bryobacterales</taxon>
        <taxon>Solibacteraceae</taxon>
        <taxon>Candidatus Solibacter</taxon>
    </lineage>
</organism>
<dbReference type="UniPathway" id="UPA00053">
    <property type="reaction ID" value="UER00087"/>
</dbReference>
<dbReference type="InterPro" id="IPR006151">
    <property type="entry name" value="Shikm_DH/Glu-tRNA_Rdtase"/>
</dbReference>
<evidence type="ECO:0000256" key="1">
    <source>
        <dbReference type="ARBA" id="ARBA00004871"/>
    </source>
</evidence>
<reference evidence="12" key="1">
    <citation type="submission" date="2006-10" db="EMBL/GenBank/DDBJ databases">
        <title>Complete sequence of Solibacter usitatus Ellin6076.</title>
        <authorList>
            <consortium name="US DOE Joint Genome Institute"/>
            <person name="Copeland A."/>
            <person name="Lucas S."/>
            <person name="Lapidus A."/>
            <person name="Barry K."/>
            <person name="Detter J.C."/>
            <person name="Glavina del Rio T."/>
            <person name="Hammon N."/>
            <person name="Israni S."/>
            <person name="Dalin E."/>
            <person name="Tice H."/>
            <person name="Pitluck S."/>
            <person name="Thompson L.S."/>
            <person name="Brettin T."/>
            <person name="Bruce D."/>
            <person name="Han C."/>
            <person name="Tapia R."/>
            <person name="Gilna P."/>
            <person name="Schmutz J."/>
            <person name="Larimer F."/>
            <person name="Land M."/>
            <person name="Hauser L."/>
            <person name="Kyrpides N."/>
            <person name="Mikhailova N."/>
            <person name="Janssen P.H."/>
            <person name="Kuske C.R."/>
            <person name="Richardson P."/>
        </authorList>
    </citation>
    <scope>NUCLEOTIDE SEQUENCE</scope>
    <source>
        <strain evidence="12">Ellin6076</strain>
    </source>
</reference>
<dbReference type="KEGG" id="sus:Acid_3529"/>
<dbReference type="GO" id="GO:0005829">
    <property type="term" value="C:cytosol"/>
    <property type="evidence" value="ECO:0007669"/>
    <property type="project" value="TreeGrafter"/>
</dbReference>
<feature type="binding site" evidence="8">
    <location>
        <position position="257"/>
    </location>
    <ligand>
        <name>shikimate</name>
        <dbReference type="ChEBI" id="CHEBI:36208"/>
    </ligand>
</feature>
<evidence type="ECO:0000256" key="5">
    <source>
        <dbReference type="ARBA" id="ARBA00023002"/>
    </source>
</evidence>
<keyword evidence="4 8" id="KW-0521">NADP</keyword>
<dbReference type="PANTHER" id="PTHR21089:SF1">
    <property type="entry name" value="BIFUNCTIONAL 3-DEHYDROQUINATE DEHYDRATASE_SHIKIMATE DEHYDROGENASE, CHLOROPLASTIC"/>
    <property type="match status" value="1"/>
</dbReference>
<accession>Q020Y8</accession>
<dbReference type="SUPFAM" id="SSF53223">
    <property type="entry name" value="Aminoacid dehydrogenase-like, N-terminal domain"/>
    <property type="match status" value="1"/>
</dbReference>
<sequence>MPANFKAELVACFGQPVAENPTGAMQEAAFRAMGLNWRYLTVEVSPENLADAIRGARAFGMRGLNLTIPHKVAVIPLLDEIAPDAAVIGAVNTVRFDGRRLIGENTDGKGFLRGVRVDAGLDPRGKRAIVLGAGGAARAIVTELALAGVDDLLVVNRSAERAWRMTEEIAIRTKHHIRCQPWRGTYRVPADTDILVNATSIGLYPDVDAMPPVDLREAQPGLLVCDAVFNPPETRLLAAARELGLPTLDGLSMLVYQGVIGCRLWTGQDPPEDVMKHALRQALGL</sequence>
<dbReference type="HAMAP" id="MF_00222">
    <property type="entry name" value="Shikimate_DH_AroE"/>
    <property type="match status" value="1"/>
</dbReference>
<feature type="binding site" evidence="8">
    <location>
        <position position="107"/>
    </location>
    <ligand>
        <name>shikimate</name>
        <dbReference type="ChEBI" id="CHEBI:36208"/>
    </ligand>
</feature>
<evidence type="ECO:0000256" key="7">
    <source>
        <dbReference type="ARBA" id="ARBA00049442"/>
    </source>
</evidence>
<evidence type="ECO:0000259" key="10">
    <source>
        <dbReference type="Pfam" id="PF08501"/>
    </source>
</evidence>
<gene>
    <name evidence="8" type="primary">aroE</name>
    <name evidence="12" type="ordered locus">Acid_3529</name>
</gene>